<dbReference type="GeneID" id="19268396"/>
<keyword evidence="1" id="KW-0812">Transmembrane</keyword>
<dbReference type="Proteomes" id="UP000030651">
    <property type="component" value="Unassembled WGS sequence"/>
</dbReference>
<keyword evidence="1" id="KW-1133">Transmembrane helix</keyword>
<evidence type="ECO:0000313" key="2">
    <source>
        <dbReference type="EMBL" id="ETS85358.1"/>
    </source>
</evidence>
<organism evidence="2 3">
    <name type="scientific">Pestalotiopsis fici (strain W106-1 / CGMCC3.15140)</name>
    <dbReference type="NCBI Taxonomy" id="1229662"/>
    <lineage>
        <taxon>Eukaryota</taxon>
        <taxon>Fungi</taxon>
        <taxon>Dikarya</taxon>
        <taxon>Ascomycota</taxon>
        <taxon>Pezizomycotina</taxon>
        <taxon>Sordariomycetes</taxon>
        <taxon>Xylariomycetidae</taxon>
        <taxon>Amphisphaeriales</taxon>
        <taxon>Sporocadaceae</taxon>
        <taxon>Pestalotiopsis</taxon>
    </lineage>
</organism>
<name>W3XGZ3_PESFW</name>
<feature type="transmembrane region" description="Helical" evidence="1">
    <location>
        <begin position="55"/>
        <end position="78"/>
    </location>
</feature>
<reference evidence="3" key="1">
    <citation type="journal article" date="2015" name="BMC Genomics">
        <title>Genomic and transcriptomic analysis of the endophytic fungus Pestalotiopsis fici reveals its lifestyle and high potential for synthesis of natural products.</title>
        <authorList>
            <person name="Wang X."/>
            <person name="Zhang X."/>
            <person name="Liu L."/>
            <person name="Xiang M."/>
            <person name="Wang W."/>
            <person name="Sun X."/>
            <person name="Che Y."/>
            <person name="Guo L."/>
            <person name="Liu G."/>
            <person name="Guo L."/>
            <person name="Wang C."/>
            <person name="Yin W.B."/>
            <person name="Stadler M."/>
            <person name="Zhang X."/>
            <person name="Liu X."/>
        </authorList>
    </citation>
    <scope>NUCLEOTIDE SEQUENCE [LARGE SCALE GENOMIC DNA]</scope>
    <source>
        <strain evidence="3">W106-1 / CGMCC3.15140</strain>
    </source>
</reference>
<dbReference type="OrthoDB" id="3742224at2759"/>
<dbReference type="InParanoid" id="W3XGZ3"/>
<sequence length="454" mass="52149">MGINLREYAKFVRRVLVIRHWLWRLVLLLPSVVGIVLTVIGFSPPERIDEGNSRLYVAGPGLILAGLVFGGAGIRLIIPYPGRPFPVAYDDFRPHNTEASQVDDLMGGVIHREATDPIDMAYGLWSVLQKRGAHNPPLATRTTPIGELYWILAQELIQITASLDFLWIAARYGQAEPGYPSWVPDWSAGKDDKKRYYGIGPVGWRLLSQEAKRRQKQRERGNQVLSLDPTGRVLTVRALDFGSVYDCFSFHKTSATNDDNNKILNFENLITDKLLHMENLRTMVSYWRWCVDHWQHPSFIFDGAELLESINREVTLSPWVKTLRSRWRRESLEKLFRSWLTGRVDSPTWFLRFLSIHLKICELVSHRDVRIITLKIWSSKSYMFNVPKAQIGDRVIRVWGLPHFLLVRKLAASSNSATLVGTIETSSTRQVLKQGLNELWGTYTVSEYSEYQIL</sequence>
<keyword evidence="1" id="KW-0472">Membrane</keyword>
<protein>
    <recommendedName>
        <fullName evidence="4">Heterokaryon incompatibility domain-containing protein</fullName>
    </recommendedName>
</protein>
<dbReference type="KEGG" id="pfy:PFICI_03383"/>
<feature type="transmembrane region" description="Helical" evidence="1">
    <location>
        <begin position="21"/>
        <end position="43"/>
    </location>
</feature>
<gene>
    <name evidence="2" type="ORF">PFICI_03383</name>
</gene>
<evidence type="ECO:0000256" key="1">
    <source>
        <dbReference type="SAM" id="Phobius"/>
    </source>
</evidence>
<proteinExistence type="predicted"/>
<keyword evidence="3" id="KW-1185">Reference proteome</keyword>
<dbReference type="EMBL" id="KI912110">
    <property type="protein sequence ID" value="ETS85358.1"/>
    <property type="molecule type" value="Genomic_DNA"/>
</dbReference>
<evidence type="ECO:0000313" key="3">
    <source>
        <dbReference type="Proteomes" id="UP000030651"/>
    </source>
</evidence>
<dbReference type="HOGENOM" id="CLU_602838_0_0_1"/>
<evidence type="ECO:0008006" key="4">
    <source>
        <dbReference type="Google" id="ProtNLM"/>
    </source>
</evidence>
<dbReference type="AlphaFoldDB" id="W3XGZ3"/>
<dbReference type="RefSeq" id="XP_007830155.1">
    <property type="nucleotide sequence ID" value="XM_007831964.1"/>
</dbReference>
<accession>W3XGZ3</accession>